<feature type="transmembrane region" description="Helical" evidence="4">
    <location>
        <begin position="34"/>
        <end position="54"/>
    </location>
</feature>
<dbReference type="PANTHER" id="PTHR32089">
    <property type="entry name" value="METHYL-ACCEPTING CHEMOTAXIS PROTEIN MCPB"/>
    <property type="match status" value="1"/>
</dbReference>
<dbReference type="Gene3D" id="1.10.287.950">
    <property type="entry name" value="Methyl-accepting chemotaxis protein"/>
    <property type="match status" value="1"/>
</dbReference>
<dbReference type="RefSeq" id="WP_157748594.1">
    <property type="nucleotide sequence ID" value="NZ_JBHSOG010000048.1"/>
</dbReference>
<dbReference type="SMART" id="SM00283">
    <property type="entry name" value="MA"/>
    <property type="match status" value="1"/>
</dbReference>
<evidence type="ECO:0000256" key="2">
    <source>
        <dbReference type="PROSITE-ProRule" id="PRU00284"/>
    </source>
</evidence>
<comment type="caution">
    <text evidence="6">The sequence shown here is derived from an EMBL/GenBank/DDBJ whole genome shotgun (WGS) entry which is preliminary data.</text>
</comment>
<keyword evidence="4" id="KW-0812">Transmembrane</keyword>
<feature type="coiled-coil region" evidence="3">
    <location>
        <begin position="56"/>
        <end position="90"/>
    </location>
</feature>
<keyword evidence="3" id="KW-0175">Coiled coil</keyword>
<gene>
    <name evidence="6" type="ORF">ACFPTN_12125</name>
</gene>
<feature type="domain" description="Methyl-accepting transducer" evidence="5">
    <location>
        <begin position="115"/>
        <end position="319"/>
    </location>
</feature>
<evidence type="ECO:0000256" key="1">
    <source>
        <dbReference type="ARBA" id="ARBA00023224"/>
    </source>
</evidence>
<evidence type="ECO:0000313" key="6">
    <source>
        <dbReference type="EMBL" id="MFC5770119.1"/>
    </source>
</evidence>
<dbReference type="PANTHER" id="PTHR32089:SF112">
    <property type="entry name" value="LYSOZYME-LIKE PROTEIN-RELATED"/>
    <property type="match status" value="1"/>
</dbReference>
<reference evidence="7" key="1">
    <citation type="journal article" date="2019" name="Int. J. Syst. Evol. Microbiol.">
        <title>The Global Catalogue of Microorganisms (GCM) 10K type strain sequencing project: providing services to taxonomists for standard genome sequencing and annotation.</title>
        <authorList>
            <consortium name="The Broad Institute Genomics Platform"/>
            <consortium name="The Broad Institute Genome Sequencing Center for Infectious Disease"/>
            <person name="Wu L."/>
            <person name="Ma J."/>
        </authorList>
    </citation>
    <scope>NUCLEOTIDE SEQUENCE [LARGE SCALE GENOMIC DNA]</scope>
    <source>
        <strain evidence="7">SHR3</strain>
    </source>
</reference>
<evidence type="ECO:0000313" key="7">
    <source>
        <dbReference type="Proteomes" id="UP001595974"/>
    </source>
</evidence>
<organism evidence="6 7">
    <name type="scientific">Thauera sinica</name>
    <dbReference type="NCBI Taxonomy" id="2665146"/>
    <lineage>
        <taxon>Bacteria</taxon>
        <taxon>Pseudomonadati</taxon>
        <taxon>Pseudomonadota</taxon>
        <taxon>Betaproteobacteria</taxon>
        <taxon>Rhodocyclales</taxon>
        <taxon>Zoogloeaceae</taxon>
        <taxon>Thauera</taxon>
    </lineage>
</organism>
<dbReference type="EMBL" id="JBHSOG010000048">
    <property type="protein sequence ID" value="MFC5770119.1"/>
    <property type="molecule type" value="Genomic_DNA"/>
</dbReference>
<dbReference type="PROSITE" id="PS50111">
    <property type="entry name" value="CHEMOTAXIS_TRANSDUC_2"/>
    <property type="match status" value="1"/>
</dbReference>
<keyword evidence="1 2" id="KW-0807">Transducer</keyword>
<feature type="transmembrane region" description="Helical" evidence="4">
    <location>
        <begin position="7"/>
        <end position="28"/>
    </location>
</feature>
<accession>A0ABW1ASG5</accession>
<proteinExistence type="predicted"/>
<keyword evidence="4" id="KW-1133">Transmembrane helix</keyword>
<evidence type="ECO:0000259" key="5">
    <source>
        <dbReference type="PROSITE" id="PS50111"/>
    </source>
</evidence>
<sequence>MQSSSRVSAGSLLCLLSAIVVIAVSFLSPDIARIGGGVAVLLALAGAALGLRGAPAARHEAALRELQADLERSRGENATLRTRLQNAEAEAAARPQSDAAASGAQVAALQRTCADAAGLATELIALVDQALSDMAVANTLAKSSGESVAAGADLMTRAREAIDLLGAGLQRAQDDLVALAAQSGEISGIVASITQISEQTNLLALNAAIEAARAGEAGRGFAVVADEVRKLAEQARNASERIGRIAADLNMTSRDASDAVRETSRVVDSGRSLASGAHDAMVQIQSGAKQRVEVVTQITRAIGRQRELGASILQALETR</sequence>
<dbReference type="InterPro" id="IPR004089">
    <property type="entry name" value="MCPsignal_dom"/>
</dbReference>
<dbReference type="Pfam" id="PF00015">
    <property type="entry name" value="MCPsignal"/>
    <property type="match status" value="1"/>
</dbReference>
<keyword evidence="7" id="KW-1185">Reference proteome</keyword>
<dbReference type="SUPFAM" id="SSF58104">
    <property type="entry name" value="Methyl-accepting chemotaxis protein (MCP) signaling domain"/>
    <property type="match status" value="1"/>
</dbReference>
<evidence type="ECO:0000256" key="3">
    <source>
        <dbReference type="SAM" id="Coils"/>
    </source>
</evidence>
<dbReference type="Proteomes" id="UP001595974">
    <property type="component" value="Unassembled WGS sequence"/>
</dbReference>
<evidence type="ECO:0000256" key="4">
    <source>
        <dbReference type="SAM" id="Phobius"/>
    </source>
</evidence>
<protein>
    <submittedName>
        <fullName evidence="6">Methyl-accepting chemotaxis protein</fullName>
    </submittedName>
</protein>
<keyword evidence="4" id="KW-0472">Membrane</keyword>
<name>A0ABW1ASG5_9RHOO</name>